<keyword evidence="2" id="KW-1185">Reference proteome</keyword>
<gene>
    <name evidence="1" type="ORF">K7X08_028765</name>
</gene>
<organism evidence="1 2">
    <name type="scientific">Anisodus acutangulus</name>
    <dbReference type="NCBI Taxonomy" id="402998"/>
    <lineage>
        <taxon>Eukaryota</taxon>
        <taxon>Viridiplantae</taxon>
        <taxon>Streptophyta</taxon>
        <taxon>Embryophyta</taxon>
        <taxon>Tracheophyta</taxon>
        <taxon>Spermatophyta</taxon>
        <taxon>Magnoliopsida</taxon>
        <taxon>eudicotyledons</taxon>
        <taxon>Gunneridae</taxon>
        <taxon>Pentapetalae</taxon>
        <taxon>asterids</taxon>
        <taxon>lamiids</taxon>
        <taxon>Solanales</taxon>
        <taxon>Solanaceae</taxon>
        <taxon>Solanoideae</taxon>
        <taxon>Hyoscyameae</taxon>
        <taxon>Anisodus</taxon>
    </lineage>
</organism>
<evidence type="ECO:0000313" key="2">
    <source>
        <dbReference type="Proteomes" id="UP001152561"/>
    </source>
</evidence>
<proteinExistence type="predicted"/>
<name>A0A9Q1L1P5_9SOLA</name>
<comment type="caution">
    <text evidence="1">The sequence shown here is derived from an EMBL/GenBank/DDBJ whole genome shotgun (WGS) entry which is preliminary data.</text>
</comment>
<sequence>MSSSSPYSLHIKKPSKANTNIDDLSLVKAAAWANWCEEFDISSNKKAQEPSSRYKLQVINKEVQELSQYSSNVLVPIVQLSSTSNYNSSTNNNNNNNNNISLLDNYEIERISSQLDQYIETSQAHHEKKIEKKIKIFKGLFRYRMMMNMCGSSSHHDVVVVERRVFSNPQSPEKYFSPVPVVKFASCRPSLKFVKST</sequence>
<evidence type="ECO:0000313" key="1">
    <source>
        <dbReference type="EMBL" id="KAJ8526288.1"/>
    </source>
</evidence>
<dbReference type="Proteomes" id="UP001152561">
    <property type="component" value="Unassembled WGS sequence"/>
</dbReference>
<reference evidence="2" key="1">
    <citation type="journal article" date="2023" name="Proc. Natl. Acad. Sci. U.S.A.">
        <title>Genomic and structural basis for evolution of tropane alkaloid biosynthesis.</title>
        <authorList>
            <person name="Wanga Y.-J."/>
            <person name="Taina T."/>
            <person name="Yua J.-Y."/>
            <person name="Lia J."/>
            <person name="Xua B."/>
            <person name="Chenc J."/>
            <person name="D'Auriad J.C."/>
            <person name="Huanga J.-P."/>
            <person name="Huanga S.-X."/>
        </authorList>
    </citation>
    <scope>NUCLEOTIDE SEQUENCE [LARGE SCALE GENOMIC DNA]</scope>
    <source>
        <strain evidence="2">cv. KIB-2019</strain>
    </source>
</reference>
<dbReference type="OrthoDB" id="1880786at2759"/>
<protein>
    <submittedName>
        <fullName evidence="1">Uncharacterized protein</fullName>
    </submittedName>
</protein>
<dbReference type="AlphaFoldDB" id="A0A9Q1L1P5"/>
<dbReference type="EMBL" id="JAJAGQ010000024">
    <property type="protein sequence ID" value="KAJ8526288.1"/>
    <property type="molecule type" value="Genomic_DNA"/>
</dbReference>
<accession>A0A9Q1L1P5</accession>